<feature type="region of interest" description="Disordered" evidence="1">
    <location>
        <begin position="25"/>
        <end position="99"/>
    </location>
</feature>
<feature type="transmembrane region" description="Helical" evidence="2">
    <location>
        <begin position="108"/>
        <end position="127"/>
    </location>
</feature>
<feature type="compositionally biased region" description="Polar residues" evidence="1">
    <location>
        <begin position="79"/>
        <end position="91"/>
    </location>
</feature>
<keyword evidence="2" id="KW-0812">Transmembrane</keyword>
<keyword evidence="2" id="KW-1133">Transmembrane helix</keyword>
<keyword evidence="5" id="KW-1185">Reference proteome</keyword>
<name>M1Y0N7_NATM8</name>
<feature type="transmembrane region" description="Helical" evidence="2">
    <location>
        <begin position="147"/>
        <end position="165"/>
    </location>
</feature>
<evidence type="ECO:0000313" key="4">
    <source>
        <dbReference type="EMBL" id="CCQ36034.1"/>
    </source>
</evidence>
<dbReference type="Pfam" id="PF13240">
    <property type="entry name" value="Zn_Ribbon_1"/>
    <property type="match status" value="1"/>
</dbReference>
<dbReference type="EMBL" id="HF582854">
    <property type="protein sequence ID" value="CCQ36034.1"/>
    <property type="molecule type" value="Genomic_DNA"/>
</dbReference>
<evidence type="ECO:0000256" key="1">
    <source>
        <dbReference type="SAM" id="MobiDB-lite"/>
    </source>
</evidence>
<keyword evidence="2" id="KW-0472">Membrane</keyword>
<gene>
    <name evidence="4" type="ordered locus">Nmlp_1846</name>
</gene>
<dbReference type="eggNOG" id="arCOG05332">
    <property type="taxonomic scope" value="Archaea"/>
</dbReference>
<dbReference type="STRING" id="268739.Nmlp_1846"/>
<organism evidence="4 5">
    <name type="scientific">Natronomonas moolapensis (strain DSM 18674 / CECT 7526 / JCM 14361 / 8.8.11)</name>
    <dbReference type="NCBI Taxonomy" id="268739"/>
    <lineage>
        <taxon>Archaea</taxon>
        <taxon>Methanobacteriati</taxon>
        <taxon>Methanobacteriota</taxon>
        <taxon>Stenosarchaea group</taxon>
        <taxon>Halobacteria</taxon>
        <taxon>Halobacteriales</taxon>
        <taxon>Natronomonadaceae</taxon>
        <taxon>Natronomonas</taxon>
    </lineage>
</organism>
<dbReference type="GeneID" id="42101575"/>
<dbReference type="AlphaFoldDB" id="M1Y0N7"/>
<feature type="compositionally biased region" description="Polar residues" evidence="1">
    <location>
        <begin position="27"/>
        <end position="41"/>
    </location>
</feature>
<dbReference type="KEGG" id="nmo:Nmlp_1846"/>
<feature type="domain" description="Zinc-ribbon" evidence="3">
    <location>
        <begin position="2"/>
        <end position="24"/>
    </location>
</feature>
<sequence length="207" mass="22438">MYCHNCGTETTDHQTYCTDCGAELVYQSPSTGPEQETTVTPPGSAEPGSSDHEDTEQRTDHQDNARSSEKRSPEREQTASETAQPVSTTASDEPDRSDQARELASNALFGYSFIILFRLTGISGILFQPHAENPFFATALHDIGVFVFYDGFLLAITAFLTSAYLTARHHLDLGLPADTRSQLDTVATIGLSGSSLLYILGILLSLA</sequence>
<feature type="transmembrane region" description="Helical" evidence="2">
    <location>
        <begin position="186"/>
        <end position="206"/>
    </location>
</feature>
<protein>
    <recommendedName>
        <fullName evidence="3">Zinc-ribbon domain-containing protein</fullName>
    </recommendedName>
</protein>
<proteinExistence type="predicted"/>
<feature type="compositionally biased region" description="Basic and acidic residues" evidence="1">
    <location>
        <begin position="49"/>
        <end position="78"/>
    </location>
</feature>
<evidence type="ECO:0000313" key="5">
    <source>
        <dbReference type="Proteomes" id="UP000011867"/>
    </source>
</evidence>
<evidence type="ECO:0000256" key="2">
    <source>
        <dbReference type="SAM" id="Phobius"/>
    </source>
</evidence>
<dbReference type="Proteomes" id="UP000011867">
    <property type="component" value="Chromosome"/>
</dbReference>
<dbReference type="InterPro" id="IPR026870">
    <property type="entry name" value="Zinc_ribbon_dom"/>
</dbReference>
<reference evidence="4 5" key="1">
    <citation type="journal article" date="2013" name="Genome Announc.">
        <title>Genome of the haloarchaeon Natronomonas moolapensis, a neutrophilic member of a previously haloalkaliphilic genus.</title>
        <authorList>
            <person name="Dyall-Smith M.L."/>
            <person name="Pfeiffer F."/>
            <person name="Oberwinkler T."/>
            <person name="Klee K."/>
            <person name="Rampp M."/>
            <person name="Palm P."/>
            <person name="Gross K."/>
            <person name="Schuster S.C."/>
            <person name="Oesterhelt D."/>
        </authorList>
    </citation>
    <scope>NUCLEOTIDE SEQUENCE [LARGE SCALE GENOMIC DNA]</scope>
    <source>
        <strain evidence="5">DSM 18674 / JCM 14361 / 8.8.11</strain>
    </source>
</reference>
<dbReference type="RefSeq" id="WP_015408859.1">
    <property type="nucleotide sequence ID" value="NC_020388.1"/>
</dbReference>
<evidence type="ECO:0000259" key="3">
    <source>
        <dbReference type="Pfam" id="PF13240"/>
    </source>
</evidence>
<accession>M1Y0N7</accession>
<dbReference type="HOGENOM" id="CLU_1324051_0_0_2"/>